<dbReference type="EMBL" id="CSAD01001003">
    <property type="protein sequence ID" value="COW74185.1"/>
    <property type="molecule type" value="Genomic_DNA"/>
</dbReference>
<protein>
    <submittedName>
        <fullName evidence="3">Uncharacterized protein</fullName>
    </submittedName>
</protein>
<dbReference type="Proteomes" id="UP000048289">
    <property type="component" value="Unassembled WGS sequence"/>
</dbReference>
<dbReference type="EMBL" id="CFOH01000391">
    <property type="protein sequence ID" value="CFE54702.1"/>
    <property type="molecule type" value="Genomic_DNA"/>
</dbReference>
<evidence type="ECO:0000313" key="4">
    <source>
        <dbReference type="Proteomes" id="UP000045842"/>
    </source>
</evidence>
<accession>A0A655JD82</accession>
<gene>
    <name evidence="3" type="ORF">ERS007679_04241</name>
    <name evidence="1" type="ORF">ERS007681_02155</name>
    <name evidence="2" type="ORF">ERS007688_02376</name>
</gene>
<name>A0A655JD82_MYCTX</name>
<evidence type="ECO:0000313" key="2">
    <source>
        <dbReference type="EMBL" id="CFE54702.1"/>
    </source>
</evidence>
<dbReference type="Proteomes" id="UP000045842">
    <property type="component" value="Unassembled WGS sequence"/>
</dbReference>
<evidence type="ECO:0000313" key="3">
    <source>
        <dbReference type="EMBL" id="COW74185.1"/>
    </source>
</evidence>
<organism evidence="3 4">
    <name type="scientific">Mycobacterium tuberculosis</name>
    <dbReference type="NCBI Taxonomy" id="1773"/>
    <lineage>
        <taxon>Bacteria</taxon>
        <taxon>Bacillati</taxon>
        <taxon>Actinomycetota</taxon>
        <taxon>Actinomycetes</taxon>
        <taxon>Mycobacteriales</taxon>
        <taxon>Mycobacteriaceae</taxon>
        <taxon>Mycobacterium</taxon>
        <taxon>Mycobacterium tuberculosis complex</taxon>
    </lineage>
</organism>
<reference evidence="4 5" key="1">
    <citation type="submission" date="2015-03" db="EMBL/GenBank/DDBJ databases">
        <authorList>
            <consortium name="Pathogen Informatics"/>
        </authorList>
    </citation>
    <scope>NUCLEOTIDE SEQUENCE [LARGE SCALE GENOMIC DNA]</scope>
    <source>
        <strain evidence="3 4">G09801536</strain>
        <strain evidence="1 6">G09901357</strain>
        <strain evidence="2 5">H09601792</strain>
    </source>
</reference>
<sequence>MHHQLRHRTTRAPGWAEVEVADDRAARSRTGHQQMLGALLAQFPQHLFTHGCYPIDCCCRRDQCTHAALLVGGQSGAPVKRRH</sequence>
<dbReference type="AlphaFoldDB" id="A0A655JD82"/>
<evidence type="ECO:0000313" key="1">
    <source>
        <dbReference type="EMBL" id="CFE39767.1"/>
    </source>
</evidence>
<proteinExistence type="predicted"/>
<evidence type="ECO:0000313" key="5">
    <source>
        <dbReference type="Proteomes" id="UP000046947"/>
    </source>
</evidence>
<dbReference type="EMBL" id="CFOE01000264">
    <property type="protein sequence ID" value="CFE39767.1"/>
    <property type="molecule type" value="Genomic_DNA"/>
</dbReference>
<dbReference type="Proteomes" id="UP000046947">
    <property type="component" value="Unassembled WGS sequence"/>
</dbReference>
<evidence type="ECO:0000313" key="6">
    <source>
        <dbReference type="Proteomes" id="UP000048289"/>
    </source>
</evidence>